<dbReference type="RefSeq" id="WP_200393480.1">
    <property type="nucleotide sequence ID" value="NZ_CP066831.1"/>
</dbReference>
<keyword evidence="2" id="KW-1185">Reference proteome</keyword>
<dbReference type="Proteomes" id="UP000595636">
    <property type="component" value="Chromosome"/>
</dbReference>
<evidence type="ECO:0000313" key="2">
    <source>
        <dbReference type="Proteomes" id="UP000595636"/>
    </source>
</evidence>
<sequence>MTTPPALSYQRVTDPAYAQLAANSFTLEDFGTAQTLSGPCPRCGQPMEFTVVRRLLRDSDTPVPAVTPAPPVPLGRSLVLYCTVDSVAYDNTPEGESGCGAYWSVTLPAGAGG</sequence>
<dbReference type="KEGG" id="slf:JEQ17_01650"/>
<reference evidence="1 2" key="1">
    <citation type="submission" date="2020-12" db="EMBL/GenBank/DDBJ databases">
        <title>A novel species.</title>
        <authorList>
            <person name="Li K."/>
        </authorList>
    </citation>
    <scope>NUCLEOTIDE SEQUENCE [LARGE SCALE GENOMIC DNA]</scope>
    <source>
        <strain evidence="1 2">ZYC-3</strain>
    </source>
</reference>
<proteinExistence type="predicted"/>
<protein>
    <submittedName>
        <fullName evidence="1">Uncharacterized protein</fullName>
    </submittedName>
</protein>
<evidence type="ECO:0000313" key="1">
    <source>
        <dbReference type="EMBL" id="QQM38311.1"/>
    </source>
</evidence>
<organism evidence="1 2">
    <name type="scientific">Streptomyces liliifuscus</name>
    <dbReference type="NCBI Taxonomy" id="2797636"/>
    <lineage>
        <taxon>Bacteria</taxon>
        <taxon>Bacillati</taxon>
        <taxon>Actinomycetota</taxon>
        <taxon>Actinomycetes</taxon>
        <taxon>Kitasatosporales</taxon>
        <taxon>Streptomycetaceae</taxon>
        <taxon>Streptomyces</taxon>
    </lineage>
</organism>
<gene>
    <name evidence="1" type="ORF">JEQ17_01650</name>
</gene>
<dbReference type="EMBL" id="CP066831">
    <property type="protein sequence ID" value="QQM38311.1"/>
    <property type="molecule type" value="Genomic_DNA"/>
</dbReference>
<name>A0A7T7HZL3_9ACTN</name>
<accession>A0A7T7HZL3</accession>
<dbReference type="AlphaFoldDB" id="A0A7T7HZL3"/>